<dbReference type="EMBL" id="FOWR01000004">
    <property type="protein sequence ID" value="SFO90618.1"/>
    <property type="molecule type" value="Genomic_DNA"/>
</dbReference>
<proteinExistence type="predicted"/>
<evidence type="ECO:0000313" key="2">
    <source>
        <dbReference type="Proteomes" id="UP000182692"/>
    </source>
</evidence>
<reference evidence="1 2" key="1">
    <citation type="submission" date="2016-10" db="EMBL/GenBank/DDBJ databases">
        <authorList>
            <person name="de Groot N.N."/>
        </authorList>
    </citation>
    <scope>NUCLEOTIDE SEQUENCE [LARGE SCALE GENOMIC DNA]</scope>
    <source>
        <strain evidence="1 2">DSM 15893</strain>
    </source>
</reference>
<accession>A0A1I5L0C4</accession>
<gene>
    <name evidence="1" type="ORF">SAMN03084138_00826</name>
</gene>
<evidence type="ECO:0000313" key="1">
    <source>
        <dbReference type="EMBL" id="SFO90618.1"/>
    </source>
</evidence>
<dbReference type="AlphaFoldDB" id="A0A1I5L0C4"/>
<protein>
    <submittedName>
        <fullName evidence="1">Uncharacterized protein</fullName>
    </submittedName>
</protein>
<organism evidence="1 2">
    <name type="scientific">Enterovibrio norvegicus DSM 15893</name>
    <dbReference type="NCBI Taxonomy" id="1121869"/>
    <lineage>
        <taxon>Bacteria</taxon>
        <taxon>Pseudomonadati</taxon>
        <taxon>Pseudomonadota</taxon>
        <taxon>Gammaproteobacteria</taxon>
        <taxon>Vibrionales</taxon>
        <taxon>Vibrionaceae</taxon>
        <taxon>Enterovibrio</taxon>
    </lineage>
</organism>
<dbReference type="Proteomes" id="UP000182692">
    <property type="component" value="Unassembled WGS sequence"/>
</dbReference>
<sequence>MRRILVFGKRDEAVFLKVKRDKRKQPQDARFNEISVGSILVEAAP</sequence>
<name>A0A1I5L0C4_9GAMM</name>